<sequence>MAYEQPKDGHRYPERHISPSTTADHVDGQPVLRMRRQSQMFKDLPGNAQKQQSWHSLSRFPRSIGTQKQQGCNLQRFRRGACTQK</sequence>
<comment type="caution">
    <text evidence="2">The sequence shown here is derived from an EMBL/GenBank/DDBJ whole genome shotgun (WGS) entry which is preliminary data.</text>
</comment>
<keyword evidence="3" id="KW-1185">Reference proteome</keyword>
<dbReference type="AlphaFoldDB" id="A0A9P8MTP0"/>
<evidence type="ECO:0000313" key="2">
    <source>
        <dbReference type="EMBL" id="KAH0960224.1"/>
    </source>
</evidence>
<evidence type="ECO:0000313" key="3">
    <source>
        <dbReference type="Proteomes" id="UP000824596"/>
    </source>
</evidence>
<feature type="compositionally biased region" description="Basic and acidic residues" evidence="1">
    <location>
        <begin position="1"/>
        <end position="17"/>
    </location>
</feature>
<protein>
    <submittedName>
        <fullName evidence="2">Uncharacterized protein</fullName>
    </submittedName>
</protein>
<feature type="region of interest" description="Disordered" evidence="1">
    <location>
        <begin position="1"/>
        <end position="28"/>
    </location>
</feature>
<dbReference type="Proteomes" id="UP000824596">
    <property type="component" value="Unassembled WGS sequence"/>
</dbReference>
<organism evidence="2 3">
    <name type="scientific">Hirsutella rhossiliensis</name>
    <dbReference type="NCBI Taxonomy" id="111463"/>
    <lineage>
        <taxon>Eukaryota</taxon>
        <taxon>Fungi</taxon>
        <taxon>Dikarya</taxon>
        <taxon>Ascomycota</taxon>
        <taxon>Pezizomycotina</taxon>
        <taxon>Sordariomycetes</taxon>
        <taxon>Hypocreomycetidae</taxon>
        <taxon>Hypocreales</taxon>
        <taxon>Ophiocordycipitaceae</taxon>
        <taxon>Hirsutella</taxon>
    </lineage>
</organism>
<gene>
    <name evidence="2" type="ORF">HRG_08379</name>
</gene>
<reference evidence="2" key="1">
    <citation type="submission" date="2021-09" db="EMBL/GenBank/DDBJ databases">
        <title>A high-quality genome of the endoparasitic fungus Hirsutella rhossiliensis with a comparison of Hirsutella genomes reveals transposable elements contributing to genome size variation.</title>
        <authorList>
            <person name="Lin R."/>
            <person name="Jiao Y."/>
            <person name="Sun X."/>
            <person name="Ling J."/>
            <person name="Xie B."/>
            <person name="Cheng X."/>
        </authorList>
    </citation>
    <scope>NUCLEOTIDE SEQUENCE</scope>
    <source>
        <strain evidence="2">HR02</strain>
    </source>
</reference>
<evidence type="ECO:0000256" key="1">
    <source>
        <dbReference type="SAM" id="MobiDB-lite"/>
    </source>
</evidence>
<proteinExistence type="predicted"/>
<dbReference type="GeneID" id="68357508"/>
<name>A0A9P8MTP0_9HYPO</name>
<accession>A0A9P8MTP0</accession>
<dbReference type="EMBL" id="JAIZPD010000010">
    <property type="protein sequence ID" value="KAH0960224.1"/>
    <property type="molecule type" value="Genomic_DNA"/>
</dbReference>
<dbReference type="RefSeq" id="XP_044717737.1">
    <property type="nucleotide sequence ID" value="XM_044866850.1"/>
</dbReference>